<evidence type="ECO:0000313" key="1">
    <source>
        <dbReference type="EMBL" id="ORC36839.1"/>
    </source>
</evidence>
<gene>
    <name evidence="1" type="ORF">B4O97_04230</name>
</gene>
<keyword evidence="2" id="KW-1185">Reference proteome</keyword>
<evidence type="ECO:0008006" key="3">
    <source>
        <dbReference type="Google" id="ProtNLM"/>
    </source>
</evidence>
<dbReference type="Proteomes" id="UP000192343">
    <property type="component" value="Unassembled WGS sequence"/>
</dbReference>
<protein>
    <recommendedName>
        <fullName evidence="3">Toxin</fullName>
    </recommendedName>
</protein>
<dbReference type="OrthoDB" id="9814045at2"/>
<organism evidence="1 2">
    <name type="scientific">Marispirochaeta aestuarii</name>
    <dbReference type="NCBI Taxonomy" id="1963862"/>
    <lineage>
        <taxon>Bacteria</taxon>
        <taxon>Pseudomonadati</taxon>
        <taxon>Spirochaetota</taxon>
        <taxon>Spirochaetia</taxon>
        <taxon>Spirochaetales</taxon>
        <taxon>Spirochaetaceae</taxon>
        <taxon>Marispirochaeta</taxon>
    </lineage>
</organism>
<dbReference type="AlphaFoldDB" id="A0A1Y1S1P1"/>
<name>A0A1Y1S1P1_9SPIO</name>
<comment type="caution">
    <text evidence="1">The sequence shown here is derived from an EMBL/GenBank/DDBJ whole genome shotgun (WGS) entry which is preliminary data.</text>
</comment>
<dbReference type="STRING" id="1963862.B4O97_04230"/>
<dbReference type="EMBL" id="MWQY01000004">
    <property type="protein sequence ID" value="ORC36839.1"/>
    <property type="molecule type" value="Genomic_DNA"/>
</dbReference>
<proteinExistence type="predicted"/>
<evidence type="ECO:0000313" key="2">
    <source>
        <dbReference type="Proteomes" id="UP000192343"/>
    </source>
</evidence>
<dbReference type="RefSeq" id="WP_083048650.1">
    <property type="nucleotide sequence ID" value="NZ_CAXXQO010000003.1"/>
</dbReference>
<accession>A0A1Y1S1P1</accession>
<sequence length="88" mass="10847">MNSIIWDKEKNEKLILERNISFDEISQMIMDGMYMDIIENPVREGQMYFVMEIQDYTWIVPFIIDEDDNIVLKTAYQSRKYHKKYRRK</sequence>
<reference evidence="1 2" key="1">
    <citation type="submission" date="2017-03" db="EMBL/GenBank/DDBJ databases">
        <title>Draft Genome sequence of Marispirochaeta sp. strain JC444.</title>
        <authorList>
            <person name="Shivani Y."/>
            <person name="Subhash Y."/>
            <person name="Sasikala C."/>
            <person name="Ramana C."/>
        </authorList>
    </citation>
    <scope>NUCLEOTIDE SEQUENCE [LARGE SCALE GENOMIC DNA]</scope>
    <source>
        <strain evidence="1 2">JC444</strain>
    </source>
</reference>